<dbReference type="PANTHER" id="PTHR45339:SF1">
    <property type="entry name" value="HYBRID SIGNAL TRANSDUCTION HISTIDINE KINASE J"/>
    <property type="match status" value="1"/>
</dbReference>
<proteinExistence type="predicted"/>
<protein>
    <recommendedName>
        <fullName evidence="5">Response regulatory domain-containing protein</fullName>
    </recommendedName>
</protein>
<evidence type="ECO:0000256" key="3">
    <source>
        <dbReference type="PROSITE-ProRule" id="PRU00169"/>
    </source>
</evidence>
<evidence type="ECO:0000256" key="2">
    <source>
        <dbReference type="ARBA" id="ARBA00023012"/>
    </source>
</evidence>
<evidence type="ECO:0000256" key="1">
    <source>
        <dbReference type="ARBA" id="ARBA00022553"/>
    </source>
</evidence>
<gene>
    <name evidence="6" type="ORF">CH341_20140</name>
</gene>
<reference evidence="6 7" key="1">
    <citation type="submission" date="2017-07" db="EMBL/GenBank/DDBJ databases">
        <title>Draft Genome Sequences of Select Purple Nonsulfur Bacteria.</title>
        <authorList>
            <person name="Lasarre B."/>
            <person name="Mckinlay J.B."/>
        </authorList>
    </citation>
    <scope>NUCLEOTIDE SEQUENCE [LARGE SCALE GENOMIC DNA]</scope>
    <source>
        <strain evidence="6 7">DSM 5909</strain>
    </source>
</reference>
<evidence type="ECO:0000259" key="5">
    <source>
        <dbReference type="PROSITE" id="PS50110"/>
    </source>
</evidence>
<feature type="compositionally biased region" description="Pro residues" evidence="4">
    <location>
        <begin position="43"/>
        <end position="57"/>
    </location>
</feature>
<feature type="region of interest" description="Disordered" evidence="4">
    <location>
        <begin position="38"/>
        <end position="59"/>
    </location>
</feature>
<dbReference type="CDD" id="cd17546">
    <property type="entry name" value="REC_hyHK_CKI1_RcsC-like"/>
    <property type="match status" value="1"/>
</dbReference>
<name>A0A327L3B5_9BRAD</name>
<dbReference type="EMBL" id="NPEX01000164">
    <property type="protein sequence ID" value="RAI42168.1"/>
    <property type="molecule type" value="Genomic_DNA"/>
</dbReference>
<dbReference type="AlphaFoldDB" id="A0A327L3B5"/>
<keyword evidence="7" id="KW-1185">Reference proteome</keyword>
<dbReference type="SMART" id="SM00448">
    <property type="entry name" value="REC"/>
    <property type="match status" value="1"/>
</dbReference>
<accession>A0A327L3B5</accession>
<dbReference type="PROSITE" id="PS50110">
    <property type="entry name" value="RESPONSE_REGULATORY"/>
    <property type="match status" value="1"/>
</dbReference>
<dbReference type="PANTHER" id="PTHR45339">
    <property type="entry name" value="HYBRID SIGNAL TRANSDUCTION HISTIDINE KINASE J"/>
    <property type="match status" value="1"/>
</dbReference>
<comment type="caution">
    <text evidence="6">The sequence shown here is derived from an EMBL/GenBank/DDBJ whole genome shotgun (WGS) entry which is preliminary data.</text>
</comment>
<dbReference type="Pfam" id="PF00072">
    <property type="entry name" value="Response_reg"/>
    <property type="match status" value="1"/>
</dbReference>
<dbReference type="InterPro" id="IPR011006">
    <property type="entry name" value="CheY-like_superfamily"/>
</dbReference>
<dbReference type="InterPro" id="IPR001789">
    <property type="entry name" value="Sig_transdc_resp-reg_receiver"/>
</dbReference>
<dbReference type="SUPFAM" id="SSF52172">
    <property type="entry name" value="CheY-like"/>
    <property type="match status" value="1"/>
</dbReference>
<keyword evidence="2" id="KW-0902">Two-component regulatory system</keyword>
<feature type="domain" description="Response regulatory" evidence="5">
    <location>
        <begin position="62"/>
        <end position="186"/>
    </location>
</feature>
<evidence type="ECO:0000313" key="7">
    <source>
        <dbReference type="Proteomes" id="UP000249130"/>
    </source>
</evidence>
<feature type="modified residue" description="4-aspartylphosphate" evidence="3">
    <location>
        <position position="116"/>
    </location>
</feature>
<evidence type="ECO:0000313" key="6">
    <source>
        <dbReference type="EMBL" id="RAI42168.1"/>
    </source>
</evidence>
<dbReference type="Proteomes" id="UP000249130">
    <property type="component" value="Unassembled WGS sequence"/>
</dbReference>
<sequence length="192" mass="19923">MLRPGERGELPGLMEAGFTDYLVKPVRAASLAGRLGIALDSPAPEPPADPARPPSEPPASRAVLVAEDNEINALLVRALLERLGHRVTVTTDGTAAVAAWQQAQAAGRPYDVVLMDLHMPGLDGLAATRRIRALEAEHGATPALVAALTADASPAEPDAYDGAGLDAVLVKPLDRGRLEQLLAGRTRGALAA</sequence>
<organism evidence="6 7">
    <name type="scientific">Rhodoplanes roseus</name>
    <dbReference type="NCBI Taxonomy" id="29409"/>
    <lineage>
        <taxon>Bacteria</taxon>
        <taxon>Pseudomonadati</taxon>
        <taxon>Pseudomonadota</taxon>
        <taxon>Alphaproteobacteria</taxon>
        <taxon>Hyphomicrobiales</taxon>
        <taxon>Nitrobacteraceae</taxon>
        <taxon>Rhodoplanes</taxon>
    </lineage>
</organism>
<evidence type="ECO:0000256" key="4">
    <source>
        <dbReference type="SAM" id="MobiDB-lite"/>
    </source>
</evidence>
<keyword evidence="1 3" id="KW-0597">Phosphoprotein</keyword>
<dbReference type="GO" id="GO:0000160">
    <property type="term" value="P:phosphorelay signal transduction system"/>
    <property type="evidence" value="ECO:0007669"/>
    <property type="project" value="UniProtKB-KW"/>
</dbReference>
<dbReference type="Gene3D" id="3.40.50.2300">
    <property type="match status" value="1"/>
</dbReference>